<dbReference type="AlphaFoldDB" id="A0A2P4YCV9"/>
<comment type="caution">
    <text evidence="2">The sequence shown here is derived from an EMBL/GenBank/DDBJ whole genome shotgun (WGS) entry which is preliminary data.</text>
</comment>
<keyword evidence="1" id="KW-0472">Membrane</keyword>
<proteinExistence type="predicted"/>
<sequence length="72" mass="7446">MSLMYVALSDFPVERSAAAKTTAATVVASGASSWGLLMLGAVAGAAACALAMVIIKRWKLRSGYTALQPRTN</sequence>
<gene>
    <name evidence="2" type="ORF">PHPALM_7222</name>
</gene>
<evidence type="ECO:0000313" key="3">
    <source>
        <dbReference type="Proteomes" id="UP000237271"/>
    </source>
</evidence>
<protein>
    <submittedName>
        <fullName evidence="2">Uncharacterized protein</fullName>
    </submittedName>
</protein>
<organism evidence="2 3">
    <name type="scientific">Phytophthora palmivora</name>
    <dbReference type="NCBI Taxonomy" id="4796"/>
    <lineage>
        <taxon>Eukaryota</taxon>
        <taxon>Sar</taxon>
        <taxon>Stramenopiles</taxon>
        <taxon>Oomycota</taxon>
        <taxon>Peronosporomycetes</taxon>
        <taxon>Peronosporales</taxon>
        <taxon>Peronosporaceae</taxon>
        <taxon>Phytophthora</taxon>
    </lineage>
</organism>
<name>A0A2P4YCV9_9STRA</name>
<keyword evidence="3" id="KW-1185">Reference proteome</keyword>
<dbReference type="Proteomes" id="UP000237271">
    <property type="component" value="Unassembled WGS sequence"/>
</dbReference>
<evidence type="ECO:0000313" key="2">
    <source>
        <dbReference type="EMBL" id="POM75644.1"/>
    </source>
</evidence>
<keyword evidence="1" id="KW-1133">Transmembrane helix</keyword>
<feature type="transmembrane region" description="Helical" evidence="1">
    <location>
        <begin position="34"/>
        <end position="55"/>
    </location>
</feature>
<accession>A0A2P4YCV9</accession>
<reference evidence="2 3" key="1">
    <citation type="journal article" date="2017" name="Genome Biol. Evol.">
        <title>Phytophthora megakarya and P. palmivora, closely related causal agents of cacao black pod rot, underwent increases in genome sizes and gene numbers by different mechanisms.</title>
        <authorList>
            <person name="Ali S.S."/>
            <person name="Shao J."/>
            <person name="Lary D.J."/>
            <person name="Kronmiller B."/>
            <person name="Shen D."/>
            <person name="Strem M.D."/>
            <person name="Amoako-Attah I."/>
            <person name="Akrofi A.Y."/>
            <person name="Begoude B.A."/>
            <person name="Ten Hoopen G.M."/>
            <person name="Coulibaly K."/>
            <person name="Kebe B.I."/>
            <person name="Melnick R.L."/>
            <person name="Guiltinan M.J."/>
            <person name="Tyler B.M."/>
            <person name="Meinhardt L.W."/>
            <person name="Bailey B.A."/>
        </authorList>
    </citation>
    <scope>NUCLEOTIDE SEQUENCE [LARGE SCALE GENOMIC DNA]</scope>
    <source>
        <strain evidence="3">sbr112.9</strain>
    </source>
</reference>
<evidence type="ECO:0000256" key="1">
    <source>
        <dbReference type="SAM" id="Phobius"/>
    </source>
</evidence>
<keyword evidence="1" id="KW-0812">Transmembrane</keyword>
<dbReference type="EMBL" id="NCKW01003711">
    <property type="protein sequence ID" value="POM75644.1"/>
    <property type="molecule type" value="Genomic_DNA"/>
</dbReference>